<feature type="region of interest" description="Disordered" evidence="1">
    <location>
        <begin position="77"/>
        <end position="103"/>
    </location>
</feature>
<sequence length="103" mass="11906">MNEPVMLYSTGMHVGAAEGLKYQYTNIYTLQKSTYLSVGMEWSNKTWTQSVREMQYKLNKGATPYKRSKTMGTRIKNRTKQSLLDGREVRPARRANTLQVHSL</sequence>
<gene>
    <name evidence="2" type="ORF">TVY486_0800940</name>
</gene>
<accession>G0U088</accession>
<dbReference type="EMBL" id="HE573024">
    <property type="protein sequence ID" value="CCC49486.1"/>
    <property type="molecule type" value="Genomic_DNA"/>
</dbReference>
<evidence type="ECO:0000313" key="2">
    <source>
        <dbReference type="EMBL" id="CCC49486.1"/>
    </source>
</evidence>
<protein>
    <submittedName>
        <fullName evidence="2">Uncharacterized protein</fullName>
    </submittedName>
</protein>
<evidence type="ECO:0000256" key="1">
    <source>
        <dbReference type="SAM" id="MobiDB-lite"/>
    </source>
</evidence>
<reference evidence="2" key="1">
    <citation type="journal article" date="2012" name="Proc. Natl. Acad. Sci. U.S.A.">
        <title>Antigenic diversity is generated by distinct evolutionary mechanisms in African trypanosome species.</title>
        <authorList>
            <person name="Jackson A.P."/>
            <person name="Berry A."/>
            <person name="Aslett M."/>
            <person name="Allison H.C."/>
            <person name="Burton P."/>
            <person name="Vavrova-Anderson J."/>
            <person name="Brown R."/>
            <person name="Browne H."/>
            <person name="Corton N."/>
            <person name="Hauser H."/>
            <person name="Gamble J."/>
            <person name="Gilderthorp R."/>
            <person name="Marcello L."/>
            <person name="McQuillan J."/>
            <person name="Otto T.D."/>
            <person name="Quail M.A."/>
            <person name="Sanders M.J."/>
            <person name="van Tonder A."/>
            <person name="Ginger M.L."/>
            <person name="Field M.C."/>
            <person name="Barry J.D."/>
            <person name="Hertz-Fowler C."/>
            <person name="Berriman M."/>
        </authorList>
    </citation>
    <scope>NUCLEOTIDE SEQUENCE</scope>
    <source>
        <strain evidence="2">Y486</strain>
    </source>
</reference>
<organism evidence="2">
    <name type="scientific">Trypanosoma vivax (strain Y486)</name>
    <dbReference type="NCBI Taxonomy" id="1055687"/>
    <lineage>
        <taxon>Eukaryota</taxon>
        <taxon>Discoba</taxon>
        <taxon>Euglenozoa</taxon>
        <taxon>Kinetoplastea</taxon>
        <taxon>Metakinetoplastina</taxon>
        <taxon>Trypanosomatida</taxon>
        <taxon>Trypanosomatidae</taxon>
        <taxon>Trypanosoma</taxon>
        <taxon>Duttonella</taxon>
    </lineage>
</organism>
<dbReference type="AlphaFoldDB" id="G0U088"/>
<name>G0U088_TRYVY</name>
<proteinExistence type="predicted"/>